<dbReference type="Proteomes" id="UP001382904">
    <property type="component" value="Unassembled WGS sequence"/>
</dbReference>
<protein>
    <submittedName>
        <fullName evidence="2">Uncharacterized protein</fullName>
    </submittedName>
</protein>
<evidence type="ECO:0000313" key="3">
    <source>
        <dbReference type="Proteomes" id="UP001382904"/>
    </source>
</evidence>
<reference evidence="2 3" key="1">
    <citation type="submission" date="2024-03" db="EMBL/GenBank/DDBJ databases">
        <title>Novel Streptomyces species of biotechnological and ecological value are a feature of Machair soil.</title>
        <authorList>
            <person name="Prole J.R."/>
            <person name="Goodfellow M."/>
            <person name="Allenby N."/>
            <person name="Ward A.C."/>
        </authorList>
    </citation>
    <scope>NUCLEOTIDE SEQUENCE [LARGE SCALE GENOMIC DNA]</scope>
    <source>
        <strain evidence="2 3">MS1.HAVA.3</strain>
    </source>
</reference>
<name>A0ABU8UDN6_9ACTN</name>
<sequence>MDTNPLTRFIKALAPDRQAEVEALPRPQQEAMAEDWERRLRDDVSLLTLSELDPHRAETQAAQDVLGSAGDRLAS</sequence>
<evidence type="ECO:0000256" key="1">
    <source>
        <dbReference type="SAM" id="MobiDB-lite"/>
    </source>
</evidence>
<organism evidence="2 3">
    <name type="scientific">Streptomyces caledonius</name>
    <dbReference type="NCBI Taxonomy" id="3134107"/>
    <lineage>
        <taxon>Bacteria</taxon>
        <taxon>Bacillati</taxon>
        <taxon>Actinomycetota</taxon>
        <taxon>Actinomycetes</taxon>
        <taxon>Kitasatosporales</taxon>
        <taxon>Streptomycetaceae</taxon>
        <taxon>Streptomyces</taxon>
    </lineage>
</organism>
<accession>A0ABU8UDN6</accession>
<proteinExistence type="predicted"/>
<comment type="caution">
    <text evidence="2">The sequence shown here is derived from an EMBL/GenBank/DDBJ whole genome shotgun (WGS) entry which is preliminary data.</text>
</comment>
<feature type="region of interest" description="Disordered" evidence="1">
    <location>
        <begin position="53"/>
        <end position="75"/>
    </location>
</feature>
<keyword evidence="3" id="KW-1185">Reference proteome</keyword>
<evidence type="ECO:0000313" key="2">
    <source>
        <dbReference type="EMBL" id="MEJ8645233.1"/>
    </source>
</evidence>
<gene>
    <name evidence="2" type="ORF">WKI68_36575</name>
</gene>
<dbReference type="EMBL" id="JBBKAM010000002">
    <property type="protein sequence ID" value="MEJ8645233.1"/>
    <property type="molecule type" value="Genomic_DNA"/>
</dbReference>